<evidence type="ECO:0000256" key="4">
    <source>
        <dbReference type="ARBA" id="ARBA00023239"/>
    </source>
</evidence>
<dbReference type="SUPFAM" id="SSF110581">
    <property type="entry name" value="Indigoidine synthase A-like"/>
    <property type="match status" value="1"/>
</dbReference>
<evidence type="ECO:0000313" key="8">
    <source>
        <dbReference type="EMBL" id="KDQ63525.1"/>
    </source>
</evidence>
<evidence type="ECO:0000256" key="5">
    <source>
        <dbReference type="ARBA" id="ARBA00023295"/>
    </source>
</evidence>
<dbReference type="Proteomes" id="UP000027265">
    <property type="component" value="Unassembled WGS sequence"/>
</dbReference>
<dbReference type="InterPro" id="IPR022830">
    <property type="entry name" value="Indigdn_synthA-like"/>
</dbReference>
<dbReference type="GO" id="GO:0046872">
    <property type="term" value="F:metal ion binding"/>
    <property type="evidence" value="ECO:0007669"/>
    <property type="project" value="UniProtKB-KW"/>
</dbReference>
<evidence type="ECO:0000256" key="1">
    <source>
        <dbReference type="ARBA" id="ARBA00022723"/>
    </source>
</evidence>
<dbReference type="OrthoDB" id="198885at2759"/>
<keyword evidence="2" id="KW-0378">Hydrolase</keyword>
<gene>
    <name evidence="8" type="ORF">JAAARDRAFT_29544</name>
</gene>
<keyword evidence="1" id="KW-0479">Metal-binding</keyword>
<feature type="region of interest" description="Disordered" evidence="6">
    <location>
        <begin position="336"/>
        <end position="370"/>
    </location>
</feature>
<proteinExistence type="inferred from homology"/>
<keyword evidence="3" id="KW-0464">Manganese</keyword>
<protein>
    <recommendedName>
        <fullName evidence="7">Carbohydrate kinase PfkB domain-containing protein</fullName>
    </recommendedName>
</protein>
<name>A0A067QBJ3_9AGAM</name>
<dbReference type="PANTHER" id="PTHR42909">
    <property type="entry name" value="ZGC:136858"/>
    <property type="match status" value="1"/>
</dbReference>
<dbReference type="AlphaFoldDB" id="A0A067QBJ3"/>
<dbReference type="PANTHER" id="PTHR42909:SF1">
    <property type="entry name" value="CARBOHYDRATE KINASE PFKB DOMAIN-CONTAINING PROTEIN"/>
    <property type="match status" value="1"/>
</dbReference>
<keyword evidence="5" id="KW-0326">Glycosidase</keyword>
<keyword evidence="9" id="KW-1185">Reference proteome</keyword>
<dbReference type="Pfam" id="PF00294">
    <property type="entry name" value="PfkB"/>
    <property type="match status" value="1"/>
</dbReference>
<dbReference type="HOGENOM" id="CLU_012201_3_2_1"/>
<dbReference type="Gene3D" id="3.40.1790.10">
    <property type="entry name" value="Indigoidine synthase domain"/>
    <property type="match status" value="1"/>
</dbReference>
<dbReference type="GO" id="GO:0016798">
    <property type="term" value="F:hydrolase activity, acting on glycosyl bonds"/>
    <property type="evidence" value="ECO:0007669"/>
    <property type="project" value="UniProtKB-KW"/>
</dbReference>
<evidence type="ECO:0000313" key="9">
    <source>
        <dbReference type="Proteomes" id="UP000027265"/>
    </source>
</evidence>
<dbReference type="FunCoup" id="A0A067QBJ3">
    <property type="interactions" value="24"/>
</dbReference>
<evidence type="ECO:0000256" key="6">
    <source>
        <dbReference type="SAM" id="MobiDB-lite"/>
    </source>
</evidence>
<evidence type="ECO:0000256" key="3">
    <source>
        <dbReference type="ARBA" id="ARBA00023211"/>
    </source>
</evidence>
<keyword evidence="4" id="KW-0456">Lyase</keyword>
<organism evidence="8 9">
    <name type="scientific">Jaapia argillacea MUCL 33604</name>
    <dbReference type="NCBI Taxonomy" id="933084"/>
    <lineage>
        <taxon>Eukaryota</taxon>
        <taxon>Fungi</taxon>
        <taxon>Dikarya</taxon>
        <taxon>Basidiomycota</taxon>
        <taxon>Agaricomycotina</taxon>
        <taxon>Agaricomycetes</taxon>
        <taxon>Agaricomycetidae</taxon>
        <taxon>Jaapiales</taxon>
        <taxon>Jaapiaceae</taxon>
        <taxon>Jaapia</taxon>
    </lineage>
</organism>
<dbReference type="Pfam" id="PF04227">
    <property type="entry name" value="Indigoidine_A"/>
    <property type="match status" value="1"/>
</dbReference>
<sequence>MALPRLPRSLPSSLVKSLQRNAPIDIHPQIHHALLTHAPLVALESTIITHGMPYPTNLSTALSVERIVRETGSTPATIAIIGGRIKIGLEQPELERLAESAGKAEREGGAVKVSRRDIACAVAMRKDGGTTCSTTLILAALAGIKVFATGGLGGVHRGAENSMDISADLPELTRCPVGLVSAGVKSILDIGRTLEYLETLGVPVISYSETKDFPAFYSPRSGFQSPWNTTSPSTAAQILFTHFQLSLQTGALFGVPIPSQYEHTGSIIQAAVEQAITESEKNGMSKRGKEVTPWLLKRVGELTSGKSLESNVALIENTARVGGEIAAEYAKLEREYRESISSTTPHPAYPPPTPPTPNQPQPQPSAPLPPAKLAIIGASAIDITSKSLLLPNPSQGHATTSPGTVSLSLGGVARNIAEASHRCLNGSEGLNGAVMLVSPVGGDAFGRLVLEESGREGMRVDGFVRGVGGERSAVCNMVLDGDGGLVGGVADMDIVYGLRGDVVVQRLEKQEPVVVAFDGNLSPKTIEDVVKYSIQHNISTFFEPTSITKSTSILPAISSCLSLPSHSAPITYASPNLLELTHLFHTAQSEPFELTSHDTWWRTIDSFALSSEFRRDLEHLSKRKVNDNAHCVETLGFLIEDGVAQMAVNLLPFFQNLVVKLGPRGVLVVLRVSGEDVKKSGWAGERSNPRGRYIVARGQDDLEMVVIRHFPALSVSPDEIVSVTGAGDTLVGSLLASLVLDPTAFHHPKRLDDVIERAQQAAVMTLKSNLAVSPFIVE</sequence>
<dbReference type="SUPFAM" id="SSF53613">
    <property type="entry name" value="Ribokinase-like"/>
    <property type="match status" value="1"/>
</dbReference>
<dbReference type="Gene3D" id="3.40.1190.20">
    <property type="match status" value="1"/>
</dbReference>
<feature type="domain" description="Carbohydrate kinase PfkB" evidence="7">
    <location>
        <begin position="372"/>
        <end position="587"/>
    </location>
</feature>
<evidence type="ECO:0000259" key="7">
    <source>
        <dbReference type="Pfam" id="PF00294"/>
    </source>
</evidence>
<dbReference type="InterPro" id="IPR029056">
    <property type="entry name" value="Ribokinase-like"/>
</dbReference>
<feature type="compositionally biased region" description="Pro residues" evidence="6">
    <location>
        <begin position="347"/>
        <end position="370"/>
    </location>
</feature>
<dbReference type="STRING" id="933084.A0A067QBJ3"/>
<reference evidence="9" key="1">
    <citation type="journal article" date="2014" name="Proc. Natl. Acad. Sci. U.S.A.">
        <title>Extensive sampling of basidiomycete genomes demonstrates inadequacy of the white-rot/brown-rot paradigm for wood decay fungi.</title>
        <authorList>
            <person name="Riley R."/>
            <person name="Salamov A.A."/>
            <person name="Brown D.W."/>
            <person name="Nagy L.G."/>
            <person name="Floudas D."/>
            <person name="Held B.W."/>
            <person name="Levasseur A."/>
            <person name="Lombard V."/>
            <person name="Morin E."/>
            <person name="Otillar R."/>
            <person name="Lindquist E.A."/>
            <person name="Sun H."/>
            <person name="LaButti K.M."/>
            <person name="Schmutz J."/>
            <person name="Jabbour D."/>
            <person name="Luo H."/>
            <person name="Baker S.E."/>
            <person name="Pisabarro A.G."/>
            <person name="Walton J.D."/>
            <person name="Blanchette R.A."/>
            <person name="Henrissat B."/>
            <person name="Martin F."/>
            <person name="Cullen D."/>
            <person name="Hibbett D.S."/>
            <person name="Grigoriev I.V."/>
        </authorList>
    </citation>
    <scope>NUCLEOTIDE SEQUENCE [LARGE SCALE GENOMIC DNA]</scope>
    <source>
        <strain evidence="9">MUCL 33604</strain>
    </source>
</reference>
<dbReference type="GO" id="GO:0004730">
    <property type="term" value="F:pseudouridylate synthase activity"/>
    <property type="evidence" value="ECO:0007669"/>
    <property type="project" value="InterPro"/>
</dbReference>
<dbReference type="InterPro" id="IPR007342">
    <property type="entry name" value="PsuG"/>
</dbReference>
<dbReference type="GO" id="GO:0005737">
    <property type="term" value="C:cytoplasm"/>
    <property type="evidence" value="ECO:0007669"/>
    <property type="project" value="TreeGrafter"/>
</dbReference>
<evidence type="ECO:0000256" key="2">
    <source>
        <dbReference type="ARBA" id="ARBA00022801"/>
    </source>
</evidence>
<dbReference type="HAMAP" id="MF_01876">
    <property type="entry name" value="PsiMP_glycosidase"/>
    <property type="match status" value="1"/>
</dbReference>
<accession>A0A067QBJ3</accession>
<dbReference type="InterPro" id="IPR011611">
    <property type="entry name" value="PfkB_dom"/>
</dbReference>
<dbReference type="EMBL" id="KL197710">
    <property type="protein sequence ID" value="KDQ63525.1"/>
    <property type="molecule type" value="Genomic_DNA"/>
</dbReference>
<dbReference type="InParanoid" id="A0A067QBJ3"/>